<dbReference type="EMBL" id="CAJFCW020000006">
    <property type="protein sequence ID" value="CAG9124968.1"/>
    <property type="molecule type" value="Genomic_DNA"/>
</dbReference>
<evidence type="ECO:0000313" key="2">
    <source>
        <dbReference type="Proteomes" id="UP000614601"/>
    </source>
</evidence>
<dbReference type="EMBL" id="CAJFDH010000006">
    <property type="protein sequence ID" value="CAD5228758.1"/>
    <property type="molecule type" value="Genomic_DNA"/>
</dbReference>
<keyword evidence="2" id="KW-1185">Reference proteome</keyword>
<proteinExistence type="predicted"/>
<evidence type="ECO:0000313" key="1">
    <source>
        <dbReference type="EMBL" id="CAD5228758.1"/>
    </source>
</evidence>
<accession>A0A811LKX0</accession>
<sequence>MSKTTSESSSTSECAIFSRSGLENLRNMDVDRMRKCVLMNDSEFVDFLRSLGIALDERRLHHRNPSTDILYWIERDPIMKPKQIFLLSYLWTLEKHHTKPLDKLLPVHGPCGDIIDVDHVKLWLHRFTAICTQWHLKVPSEFKAKGPVKKFASEYLWRTVFDEEDRFYHLWAQILHFSR</sequence>
<name>A0A811LKX0_9BILA</name>
<dbReference type="AlphaFoldDB" id="A0A811LKX0"/>
<dbReference type="Proteomes" id="UP000783686">
    <property type="component" value="Unassembled WGS sequence"/>
</dbReference>
<reference evidence="1" key="1">
    <citation type="submission" date="2020-09" db="EMBL/GenBank/DDBJ databases">
        <authorList>
            <person name="Kikuchi T."/>
        </authorList>
    </citation>
    <scope>NUCLEOTIDE SEQUENCE</scope>
    <source>
        <strain evidence="1">SH1</strain>
    </source>
</reference>
<protein>
    <submittedName>
        <fullName evidence="1">Uncharacterized protein</fullName>
    </submittedName>
</protein>
<comment type="caution">
    <text evidence="1">The sequence shown here is derived from an EMBL/GenBank/DDBJ whole genome shotgun (WGS) entry which is preliminary data.</text>
</comment>
<organism evidence="1 2">
    <name type="scientific">Bursaphelenchus okinawaensis</name>
    <dbReference type="NCBI Taxonomy" id="465554"/>
    <lineage>
        <taxon>Eukaryota</taxon>
        <taxon>Metazoa</taxon>
        <taxon>Ecdysozoa</taxon>
        <taxon>Nematoda</taxon>
        <taxon>Chromadorea</taxon>
        <taxon>Rhabditida</taxon>
        <taxon>Tylenchina</taxon>
        <taxon>Tylenchomorpha</taxon>
        <taxon>Aphelenchoidea</taxon>
        <taxon>Aphelenchoididae</taxon>
        <taxon>Bursaphelenchus</taxon>
    </lineage>
</organism>
<dbReference type="Proteomes" id="UP000614601">
    <property type="component" value="Unassembled WGS sequence"/>
</dbReference>
<gene>
    <name evidence="1" type="ORF">BOKJ2_LOCUS12838</name>
</gene>